<dbReference type="InterPro" id="IPR052709">
    <property type="entry name" value="Transposase-MT_Hybrid"/>
</dbReference>
<evidence type="ECO:0000313" key="1">
    <source>
        <dbReference type="EMBL" id="GBP35293.1"/>
    </source>
</evidence>
<dbReference type="GO" id="GO:0003676">
    <property type="term" value="F:nucleic acid binding"/>
    <property type="evidence" value="ECO:0007669"/>
    <property type="project" value="InterPro"/>
</dbReference>
<dbReference type="GO" id="GO:0032259">
    <property type="term" value="P:methylation"/>
    <property type="evidence" value="ECO:0007669"/>
    <property type="project" value="UniProtKB-KW"/>
</dbReference>
<accession>A0A4C1V971</accession>
<keyword evidence="1" id="KW-0808">Transferase</keyword>
<dbReference type="EMBL" id="BGZK01000301">
    <property type="protein sequence ID" value="GBP35293.1"/>
    <property type="molecule type" value="Genomic_DNA"/>
</dbReference>
<gene>
    <name evidence="1" type="primary">SETMAR</name>
    <name evidence="1" type="ORF">EVAR_19514_1</name>
</gene>
<dbReference type="PANTHER" id="PTHR46060:SF1">
    <property type="entry name" value="MARINER MOS1 TRANSPOSASE-LIKE PROTEIN"/>
    <property type="match status" value="1"/>
</dbReference>
<protein>
    <submittedName>
        <fullName evidence="1">Histone-lysine N-methyltransferase SETMAR</fullName>
    </submittedName>
</protein>
<dbReference type="GO" id="GO:0008168">
    <property type="term" value="F:methyltransferase activity"/>
    <property type="evidence" value="ECO:0007669"/>
    <property type="project" value="UniProtKB-KW"/>
</dbReference>
<keyword evidence="2" id="KW-1185">Reference proteome</keyword>
<comment type="caution">
    <text evidence="1">The sequence shown here is derived from an EMBL/GenBank/DDBJ whole genome shotgun (WGS) entry which is preliminary data.</text>
</comment>
<name>A0A4C1V971_EUMVA</name>
<dbReference type="OrthoDB" id="616263at2759"/>
<dbReference type="Pfam" id="PF01359">
    <property type="entry name" value="Transposase_1"/>
    <property type="match status" value="1"/>
</dbReference>
<organism evidence="1 2">
    <name type="scientific">Eumeta variegata</name>
    <name type="common">Bagworm moth</name>
    <name type="synonym">Eumeta japonica</name>
    <dbReference type="NCBI Taxonomy" id="151549"/>
    <lineage>
        <taxon>Eukaryota</taxon>
        <taxon>Metazoa</taxon>
        <taxon>Ecdysozoa</taxon>
        <taxon>Arthropoda</taxon>
        <taxon>Hexapoda</taxon>
        <taxon>Insecta</taxon>
        <taxon>Pterygota</taxon>
        <taxon>Neoptera</taxon>
        <taxon>Endopterygota</taxon>
        <taxon>Lepidoptera</taxon>
        <taxon>Glossata</taxon>
        <taxon>Ditrysia</taxon>
        <taxon>Tineoidea</taxon>
        <taxon>Psychidae</taxon>
        <taxon>Oiketicinae</taxon>
        <taxon>Eumeta</taxon>
    </lineage>
</organism>
<dbReference type="STRING" id="151549.A0A4C1V971"/>
<sequence length="94" mass="11045">MCVVVLEVIIHYELLLPGKTINSDLYCQQLMRLKQEVENNGPKLINRKGVDFHHNNARPHASLATQQILREYDWEVLMHPSYRPNLAPPDFYLF</sequence>
<proteinExistence type="predicted"/>
<dbReference type="Proteomes" id="UP000299102">
    <property type="component" value="Unassembled WGS sequence"/>
</dbReference>
<reference evidence="1 2" key="1">
    <citation type="journal article" date="2019" name="Commun. Biol.">
        <title>The bagworm genome reveals a unique fibroin gene that provides high tensile strength.</title>
        <authorList>
            <person name="Kono N."/>
            <person name="Nakamura H."/>
            <person name="Ohtoshi R."/>
            <person name="Tomita M."/>
            <person name="Numata K."/>
            <person name="Arakawa K."/>
        </authorList>
    </citation>
    <scope>NUCLEOTIDE SEQUENCE [LARGE SCALE GENOMIC DNA]</scope>
</reference>
<dbReference type="PANTHER" id="PTHR46060">
    <property type="entry name" value="MARINER MOS1 TRANSPOSASE-LIKE PROTEIN"/>
    <property type="match status" value="1"/>
</dbReference>
<dbReference type="AlphaFoldDB" id="A0A4C1V971"/>
<evidence type="ECO:0000313" key="2">
    <source>
        <dbReference type="Proteomes" id="UP000299102"/>
    </source>
</evidence>
<dbReference type="InterPro" id="IPR001888">
    <property type="entry name" value="Transposase_1"/>
</dbReference>
<dbReference type="Gene3D" id="3.30.420.10">
    <property type="entry name" value="Ribonuclease H-like superfamily/Ribonuclease H"/>
    <property type="match status" value="1"/>
</dbReference>
<dbReference type="InterPro" id="IPR036397">
    <property type="entry name" value="RNaseH_sf"/>
</dbReference>
<keyword evidence="1" id="KW-0489">Methyltransferase</keyword>